<evidence type="ECO:0000256" key="1">
    <source>
        <dbReference type="SAM" id="Phobius"/>
    </source>
</evidence>
<accession>A0AA40FV38</accession>
<sequence>ERKKRNGTWCSFAGIVTLMTPIKILYRSCGISFYYFCQRVIKFHAAYGKLP</sequence>
<keyword evidence="1" id="KW-1133">Transmembrane helix</keyword>
<keyword evidence="1" id="KW-0472">Membrane</keyword>
<evidence type="ECO:0000313" key="2">
    <source>
        <dbReference type="EMBL" id="KAK1125544.1"/>
    </source>
</evidence>
<comment type="caution">
    <text evidence="2">The sequence shown here is derived from an EMBL/GenBank/DDBJ whole genome shotgun (WGS) entry which is preliminary data.</text>
</comment>
<gene>
    <name evidence="2" type="ORF">K0M31_005903</name>
</gene>
<name>A0AA40FV38_9HYME</name>
<proteinExistence type="predicted"/>
<keyword evidence="3" id="KW-1185">Reference proteome</keyword>
<organism evidence="2 3">
    <name type="scientific">Melipona bicolor</name>
    <dbReference type="NCBI Taxonomy" id="60889"/>
    <lineage>
        <taxon>Eukaryota</taxon>
        <taxon>Metazoa</taxon>
        <taxon>Ecdysozoa</taxon>
        <taxon>Arthropoda</taxon>
        <taxon>Hexapoda</taxon>
        <taxon>Insecta</taxon>
        <taxon>Pterygota</taxon>
        <taxon>Neoptera</taxon>
        <taxon>Endopterygota</taxon>
        <taxon>Hymenoptera</taxon>
        <taxon>Apocrita</taxon>
        <taxon>Aculeata</taxon>
        <taxon>Apoidea</taxon>
        <taxon>Anthophila</taxon>
        <taxon>Apidae</taxon>
        <taxon>Melipona</taxon>
    </lineage>
</organism>
<keyword evidence="1" id="KW-0812">Transmembrane</keyword>
<feature type="non-terminal residue" evidence="2">
    <location>
        <position position="1"/>
    </location>
</feature>
<dbReference type="AlphaFoldDB" id="A0AA40FV38"/>
<protein>
    <submittedName>
        <fullName evidence="2">Uncharacterized protein</fullName>
    </submittedName>
</protein>
<dbReference type="Proteomes" id="UP001177670">
    <property type="component" value="Unassembled WGS sequence"/>
</dbReference>
<evidence type="ECO:0000313" key="3">
    <source>
        <dbReference type="Proteomes" id="UP001177670"/>
    </source>
</evidence>
<reference evidence="2" key="1">
    <citation type="submission" date="2021-10" db="EMBL/GenBank/DDBJ databases">
        <title>Melipona bicolor Genome sequencing and assembly.</title>
        <authorList>
            <person name="Araujo N.S."/>
            <person name="Arias M.C."/>
        </authorList>
    </citation>
    <scope>NUCLEOTIDE SEQUENCE</scope>
    <source>
        <strain evidence="2">USP_2M_L1-L4_2017</strain>
        <tissue evidence="2">Whole body</tissue>
    </source>
</reference>
<feature type="transmembrane region" description="Helical" evidence="1">
    <location>
        <begin position="12"/>
        <end position="36"/>
    </location>
</feature>
<dbReference type="EMBL" id="JAHYIQ010000016">
    <property type="protein sequence ID" value="KAK1125544.1"/>
    <property type="molecule type" value="Genomic_DNA"/>
</dbReference>